<dbReference type="OrthoDB" id="10061555at2759"/>
<evidence type="ECO:0000313" key="3">
    <source>
        <dbReference type="WBParaSite" id="EN70_3166"/>
    </source>
</evidence>
<dbReference type="CTD" id="9948737"/>
<proteinExistence type="predicted"/>
<sequence length="127" mass="14602">MRCLTEVEICTIGYKYDYLIEMLLQCTINVSNESGHSEYRFTFIVRQLSGLNIDIIAVNEIHLHKDNSLNEHGAGHTPYRSRKSKTESHLSGIGFMIKNSTNFKLENLPTDHSDRIISLCYSLHNKQ</sequence>
<reference evidence="1 2" key="1">
    <citation type="submission" date="2012-04" db="EMBL/GenBank/DDBJ databases">
        <title>The Genome Sequence of Loa loa.</title>
        <authorList>
            <consortium name="The Broad Institute Genome Sequencing Platform"/>
            <consortium name="Broad Institute Genome Sequencing Center for Infectious Disease"/>
            <person name="Nutman T.B."/>
            <person name="Fink D.L."/>
            <person name="Russ C."/>
            <person name="Young S."/>
            <person name="Zeng Q."/>
            <person name="Gargeya S."/>
            <person name="Alvarado L."/>
            <person name="Berlin A."/>
            <person name="Chapman S.B."/>
            <person name="Chen Z."/>
            <person name="Freedman E."/>
            <person name="Gellesch M."/>
            <person name="Goldberg J."/>
            <person name="Griggs A."/>
            <person name="Gujja S."/>
            <person name="Heilman E.R."/>
            <person name="Heiman D."/>
            <person name="Howarth C."/>
            <person name="Mehta T."/>
            <person name="Neiman D."/>
            <person name="Pearson M."/>
            <person name="Roberts A."/>
            <person name="Saif S."/>
            <person name="Shea T."/>
            <person name="Shenoy N."/>
            <person name="Sisk P."/>
            <person name="Stolte C."/>
            <person name="Sykes S."/>
            <person name="White J."/>
            <person name="Yandava C."/>
            <person name="Haas B."/>
            <person name="Henn M.R."/>
            <person name="Nusbaum C."/>
            <person name="Birren B."/>
        </authorList>
    </citation>
    <scope>NUCLEOTIDE SEQUENCE [LARGE SCALE GENOMIC DNA]</scope>
</reference>
<dbReference type="SUPFAM" id="SSF56219">
    <property type="entry name" value="DNase I-like"/>
    <property type="match status" value="1"/>
</dbReference>
<dbReference type="EMBL" id="JH712539">
    <property type="protein sequence ID" value="EFO17217.1"/>
    <property type="molecule type" value="Genomic_DNA"/>
</dbReference>
<evidence type="ECO:0000313" key="2">
    <source>
        <dbReference type="Proteomes" id="UP000095285"/>
    </source>
</evidence>
<keyword evidence="2" id="KW-1185">Reference proteome</keyword>
<dbReference type="RefSeq" id="XP_003146853.1">
    <property type="nucleotide sequence ID" value="XM_003146805.1"/>
</dbReference>
<reference evidence="3" key="2">
    <citation type="submission" date="2016-11" db="UniProtKB">
        <authorList>
            <consortium name="WormBaseParasite"/>
        </authorList>
    </citation>
    <scope>IDENTIFICATION</scope>
</reference>
<dbReference type="AlphaFoldDB" id="A0A1I7VJ91"/>
<gene>
    <name evidence="1 3" type="ORF">LOAG_11284</name>
</gene>
<name>A0A1I7VJ91_LOALO</name>
<dbReference type="Proteomes" id="UP000095285">
    <property type="component" value="Unassembled WGS sequence"/>
</dbReference>
<accession>A0A1S0TNA0</accession>
<dbReference type="GeneID" id="9948737"/>
<dbReference type="KEGG" id="loa:LOAG_11284"/>
<evidence type="ECO:0000313" key="1">
    <source>
        <dbReference type="EMBL" id="EFO17217.1"/>
    </source>
</evidence>
<dbReference type="WBParaSite" id="EN70_3166">
    <property type="protein sequence ID" value="EN70_3166"/>
    <property type="gene ID" value="EN70_3166"/>
</dbReference>
<protein>
    <submittedName>
        <fullName evidence="3">Endonuclease</fullName>
    </submittedName>
</protein>
<accession>A0A1I7VJ91</accession>
<organism evidence="2 3">
    <name type="scientific">Loa loa</name>
    <name type="common">Eye worm</name>
    <name type="synonym">Filaria loa</name>
    <dbReference type="NCBI Taxonomy" id="7209"/>
    <lineage>
        <taxon>Eukaryota</taxon>
        <taxon>Metazoa</taxon>
        <taxon>Ecdysozoa</taxon>
        <taxon>Nematoda</taxon>
        <taxon>Chromadorea</taxon>
        <taxon>Rhabditida</taxon>
        <taxon>Spirurina</taxon>
        <taxon>Spiruromorpha</taxon>
        <taxon>Filarioidea</taxon>
        <taxon>Onchocercidae</taxon>
        <taxon>Loa</taxon>
    </lineage>
</organism>
<dbReference type="InterPro" id="IPR036691">
    <property type="entry name" value="Endo/exonu/phosph_ase_sf"/>
</dbReference>
<dbReference type="Gene3D" id="3.60.10.10">
    <property type="entry name" value="Endonuclease/exonuclease/phosphatase"/>
    <property type="match status" value="1"/>
</dbReference>